<reference evidence="1 2" key="1">
    <citation type="journal article" date="2012" name="Science">
        <title>The Paleozoic origin of enzymatic lignin decomposition reconstructed from 31 fungal genomes.</title>
        <authorList>
            <person name="Floudas D."/>
            <person name="Binder M."/>
            <person name="Riley R."/>
            <person name="Barry K."/>
            <person name="Blanchette R.A."/>
            <person name="Henrissat B."/>
            <person name="Martinez A.T."/>
            <person name="Otillar R."/>
            <person name="Spatafora J.W."/>
            <person name="Yadav J.S."/>
            <person name="Aerts A."/>
            <person name="Benoit I."/>
            <person name="Boyd A."/>
            <person name="Carlson A."/>
            <person name="Copeland A."/>
            <person name="Coutinho P.M."/>
            <person name="de Vries R.P."/>
            <person name="Ferreira P."/>
            <person name="Findley K."/>
            <person name="Foster B."/>
            <person name="Gaskell J."/>
            <person name="Glotzer D."/>
            <person name="Gorecki P."/>
            <person name="Heitman J."/>
            <person name="Hesse C."/>
            <person name="Hori C."/>
            <person name="Igarashi K."/>
            <person name="Jurgens J.A."/>
            <person name="Kallen N."/>
            <person name="Kersten P."/>
            <person name="Kohler A."/>
            <person name="Kuees U."/>
            <person name="Kumar T.K.A."/>
            <person name="Kuo A."/>
            <person name="LaButti K."/>
            <person name="Larrondo L.F."/>
            <person name="Lindquist E."/>
            <person name="Ling A."/>
            <person name="Lombard V."/>
            <person name="Lucas S."/>
            <person name="Lundell T."/>
            <person name="Martin R."/>
            <person name="McLaughlin D.J."/>
            <person name="Morgenstern I."/>
            <person name="Morin E."/>
            <person name="Murat C."/>
            <person name="Nagy L.G."/>
            <person name="Nolan M."/>
            <person name="Ohm R.A."/>
            <person name="Patyshakuliyeva A."/>
            <person name="Rokas A."/>
            <person name="Ruiz-Duenas F.J."/>
            <person name="Sabat G."/>
            <person name="Salamov A."/>
            <person name="Samejima M."/>
            <person name="Schmutz J."/>
            <person name="Slot J.C."/>
            <person name="St John F."/>
            <person name="Stenlid J."/>
            <person name="Sun H."/>
            <person name="Sun S."/>
            <person name="Syed K."/>
            <person name="Tsang A."/>
            <person name="Wiebenga A."/>
            <person name="Young D."/>
            <person name="Pisabarro A."/>
            <person name="Eastwood D.C."/>
            <person name="Martin F."/>
            <person name="Cullen D."/>
            <person name="Grigoriev I.V."/>
            <person name="Hibbett D.S."/>
        </authorList>
    </citation>
    <scope>NUCLEOTIDE SEQUENCE [LARGE SCALE GENOMIC DNA]</scope>
    <source>
        <strain evidence="1 2">DJM-731 SS1</strain>
    </source>
</reference>
<organism evidence="1 2">
    <name type="scientific">Dacryopinax primogenitus (strain DJM 731)</name>
    <name type="common">Brown rot fungus</name>
    <dbReference type="NCBI Taxonomy" id="1858805"/>
    <lineage>
        <taxon>Eukaryota</taxon>
        <taxon>Fungi</taxon>
        <taxon>Dikarya</taxon>
        <taxon>Basidiomycota</taxon>
        <taxon>Agaricomycotina</taxon>
        <taxon>Dacrymycetes</taxon>
        <taxon>Dacrymycetales</taxon>
        <taxon>Dacrymycetaceae</taxon>
        <taxon>Dacryopinax</taxon>
    </lineage>
</organism>
<dbReference type="Proteomes" id="UP000030653">
    <property type="component" value="Unassembled WGS sequence"/>
</dbReference>
<dbReference type="OrthoDB" id="3247681at2759"/>
<dbReference type="RefSeq" id="XP_040633424.1">
    <property type="nucleotide sequence ID" value="XM_040767761.1"/>
</dbReference>
<dbReference type="GeneID" id="63682823"/>
<name>M5GD01_DACPD</name>
<gene>
    <name evidence="1" type="ORF">DACRYDRAFT_103475</name>
</gene>
<keyword evidence="2" id="KW-1185">Reference proteome</keyword>
<dbReference type="AlphaFoldDB" id="M5GD01"/>
<sequence>MSLDQAMSWCPDRREAGRSKFQLPIYKNKNKHGLPGAKQKEWAQCKLKHNLNCLQHAKAAKLLDITEQAWIQTLDEISIDTGISKNILNANIKGRKAGYFDNKCGMSLHNAAKHLLAEEAWARGDIFYWALPKNQHIINSKVEWLCGHPEAALSIEQLILAKQGNKHLQVRIPAHAHLANTVLIQDTFEKEARGHACGFVVQGNIKDHAKLHFFGDELCKQFFKEIIGYPILQIAMGLEAYCTSRGTQGKYI</sequence>
<protein>
    <submittedName>
        <fullName evidence="1">Uncharacterized protein</fullName>
    </submittedName>
</protein>
<dbReference type="EMBL" id="JH795855">
    <property type="protein sequence ID" value="EJU06530.1"/>
    <property type="molecule type" value="Genomic_DNA"/>
</dbReference>
<dbReference type="HOGENOM" id="CLU_1102745_0_0_1"/>
<proteinExistence type="predicted"/>
<evidence type="ECO:0000313" key="2">
    <source>
        <dbReference type="Proteomes" id="UP000030653"/>
    </source>
</evidence>
<evidence type="ECO:0000313" key="1">
    <source>
        <dbReference type="EMBL" id="EJU06530.1"/>
    </source>
</evidence>
<accession>M5GD01</accession>